<sequence length="213" mass="25417">MGKTPYKDLTPEQKAIVLENNKKWRDRNRDKIKVYNAAHCKDRYVYTKTWREKHKEHLRQKKKLYSRRWYLKVKANDPKRWREWMVDWAARQRSRRERLKSEIRAQAEPGVAFMEALHSNTLYAAVAAIVHRRLPAFVRDDVISSIVLDVLDGKLSREELDSKTARRYVSAYNREFETYAIRSLDEDLGDGFRLLDTLASEDLSPEDAMMQRR</sequence>
<name>A0ABV3PG71_9HYPH</name>
<organism evidence="1 2">
    <name type="scientific">Labrys neptuniae</name>
    <dbReference type="NCBI Taxonomy" id="376174"/>
    <lineage>
        <taxon>Bacteria</taxon>
        <taxon>Pseudomonadati</taxon>
        <taxon>Pseudomonadota</taxon>
        <taxon>Alphaproteobacteria</taxon>
        <taxon>Hyphomicrobiales</taxon>
        <taxon>Xanthobacteraceae</taxon>
        <taxon>Labrys</taxon>
    </lineage>
</organism>
<keyword evidence="2" id="KW-1185">Reference proteome</keyword>
<dbReference type="EMBL" id="JBFNQD010000001">
    <property type="protein sequence ID" value="MEW9304528.1"/>
    <property type="molecule type" value="Genomic_DNA"/>
</dbReference>
<proteinExistence type="predicted"/>
<protein>
    <submittedName>
        <fullName evidence="1">Uncharacterized protein</fullName>
    </submittedName>
</protein>
<dbReference type="RefSeq" id="WP_367622887.1">
    <property type="nucleotide sequence ID" value="NZ_JBFNQD010000001.1"/>
</dbReference>
<dbReference type="Proteomes" id="UP001555786">
    <property type="component" value="Unassembled WGS sequence"/>
</dbReference>
<evidence type="ECO:0000313" key="1">
    <source>
        <dbReference type="EMBL" id="MEW9304528.1"/>
    </source>
</evidence>
<gene>
    <name evidence="1" type="ORF">ABXS05_03195</name>
</gene>
<comment type="caution">
    <text evidence="1">The sequence shown here is derived from an EMBL/GenBank/DDBJ whole genome shotgun (WGS) entry which is preliminary data.</text>
</comment>
<evidence type="ECO:0000313" key="2">
    <source>
        <dbReference type="Proteomes" id="UP001555786"/>
    </source>
</evidence>
<accession>A0ABV3PG71</accession>
<reference evidence="1 2" key="1">
    <citation type="submission" date="2024-07" db="EMBL/GenBank/DDBJ databases">
        <title>Description of Labrys sedimenti sp. nov., isolated from a diclofenac-degrading enrichment culture.</title>
        <authorList>
            <person name="Tancsics A."/>
            <person name="Csepanyi A."/>
        </authorList>
    </citation>
    <scope>NUCLEOTIDE SEQUENCE [LARGE SCALE GENOMIC DNA]</scope>
    <source>
        <strain evidence="1 2">LMG 23578</strain>
    </source>
</reference>